<evidence type="ECO:0000313" key="1">
    <source>
        <dbReference type="EMBL" id="ASO18687.1"/>
    </source>
</evidence>
<keyword evidence="2" id="KW-1185">Reference proteome</keyword>
<gene>
    <name evidence="1" type="ORF">AHOG_05170</name>
</gene>
<dbReference type="OrthoDB" id="3705870at2"/>
<accession>A0A221VYV2</accession>
<dbReference type="RefSeq" id="WP_093940329.1">
    <property type="nucleotide sequence ID" value="NZ_CP022521.1"/>
</dbReference>
<evidence type="ECO:0000313" key="2">
    <source>
        <dbReference type="Proteomes" id="UP000204221"/>
    </source>
</evidence>
<dbReference type="KEGG" id="ahg:AHOG_05170"/>
<proteinExistence type="predicted"/>
<dbReference type="AlphaFoldDB" id="A0A221VYV2"/>
<dbReference type="Proteomes" id="UP000204221">
    <property type="component" value="Chromosome"/>
</dbReference>
<sequence>MSVTDVVAQLRHAHDLLTQARHATRQADAAITDGAAIFATATHHSTQPEIAQANDLATRSADDVRTAHALLAEPQDVIDGYCRDIAGHGINDGGHGVPPLDPLSRSDPRQPDSGGTAPVAGDRDPKVRYAEEIAELRRRGAAVDPDDVVRAERLEDGRIIWIENGNDRTGMGHVLLPDRVGDFAGIHIAREEIEDFLFAAVRHGTVVGHCGRDRPVYEVEYLGERRRVAISTDSDGKIYGANPISRKRKIRRDLHRK</sequence>
<reference evidence="1 2" key="1">
    <citation type="submission" date="2017-07" db="EMBL/GenBank/DDBJ databases">
        <title>Complete genome sequence of Actinoalloteichus hoggarensis DSM 45943, type strain of Actinoalloteichus hoggarensis.</title>
        <authorList>
            <person name="Ruckert C."/>
            <person name="Nouioui I."/>
            <person name="Willmese J."/>
            <person name="van Wezel G."/>
            <person name="Klenk H.-P."/>
            <person name="Kalinowski J."/>
            <person name="Zotchev S.B."/>
        </authorList>
    </citation>
    <scope>NUCLEOTIDE SEQUENCE [LARGE SCALE GENOMIC DNA]</scope>
    <source>
        <strain evidence="1 2">DSM 45943</strain>
    </source>
</reference>
<protein>
    <submittedName>
        <fullName evidence="1">Uncharacterized protein</fullName>
    </submittedName>
</protein>
<name>A0A221VYV2_9PSEU</name>
<dbReference type="EMBL" id="CP022521">
    <property type="protein sequence ID" value="ASO18687.1"/>
    <property type="molecule type" value="Genomic_DNA"/>
</dbReference>
<organism evidence="1 2">
    <name type="scientific">Actinoalloteichus hoggarensis</name>
    <dbReference type="NCBI Taxonomy" id="1470176"/>
    <lineage>
        <taxon>Bacteria</taxon>
        <taxon>Bacillati</taxon>
        <taxon>Actinomycetota</taxon>
        <taxon>Actinomycetes</taxon>
        <taxon>Pseudonocardiales</taxon>
        <taxon>Pseudonocardiaceae</taxon>
        <taxon>Actinoalloteichus</taxon>
    </lineage>
</organism>